<dbReference type="EMBL" id="PEJP01000025">
    <property type="protein sequence ID" value="RYO61421.1"/>
    <property type="molecule type" value="Genomic_DNA"/>
</dbReference>
<gene>
    <name evidence="1" type="ORF">AA0113_g6886</name>
</gene>
<dbReference type="Proteomes" id="UP000293823">
    <property type="component" value="Unassembled WGS sequence"/>
</dbReference>
<evidence type="ECO:0000313" key="2">
    <source>
        <dbReference type="Proteomes" id="UP000293823"/>
    </source>
</evidence>
<keyword evidence="2" id="KW-1185">Reference proteome</keyword>
<organism evidence="1 2">
    <name type="scientific">Alternaria arborescens</name>
    <dbReference type="NCBI Taxonomy" id="156630"/>
    <lineage>
        <taxon>Eukaryota</taxon>
        <taxon>Fungi</taxon>
        <taxon>Dikarya</taxon>
        <taxon>Ascomycota</taxon>
        <taxon>Pezizomycotina</taxon>
        <taxon>Dothideomycetes</taxon>
        <taxon>Pleosporomycetidae</taxon>
        <taxon>Pleosporales</taxon>
        <taxon>Pleosporineae</taxon>
        <taxon>Pleosporaceae</taxon>
        <taxon>Alternaria</taxon>
        <taxon>Alternaria sect. Alternaria</taxon>
    </lineage>
</organism>
<dbReference type="OrthoDB" id="3678578at2759"/>
<name>A0A4Q4RW05_9PLEO</name>
<protein>
    <submittedName>
        <fullName evidence="1">Uncharacterized protein</fullName>
    </submittedName>
</protein>
<dbReference type="AlphaFoldDB" id="A0A4Q4RW05"/>
<reference evidence="2" key="1">
    <citation type="journal article" date="2019" name="bioRxiv">
        <title>Genomics, evolutionary history and diagnostics of the Alternaria alternata species group including apple and Asian pear pathotypes.</title>
        <authorList>
            <person name="Armitage A.D."/>
            <person name="Cockerton H.M."/>
            <person name="Sreenivasaprasad S."/>
            <person name="Woodhall J.W."/>
            <person name="Lane C.R."/>
            <person name="Harrison R.J."/>
            <person name="Clarkson J.P."/>
        </authorList>
    </citation>
    <scope>NUCLEOTIDE SEQUENCE [LARGE SCALE GENOMIC DNA]</scope>
    <source>
        <strain evidence="2">RGR 97.0016</strain>
    </source>
</reference>
<evidence type="ECO:0000313" key="1">
    <source>
        <dbReference type="EMBL" id="RYO61421.1"/>
    </source>
</evidence>
<sequence length="222" mass="25845">MSDTRAESLTKKLRKEFGYVPSWKVSTTQQSLDAHNSHWQIKRFYCGWADDHNKFRPLAKMVHRACKKEIGELPEVTEDVIRKWILVGILTDTEIKAKYQLLYDEANPNMRKAKKLLAELRRDEGGCITVGEVQVLRWFKRGFDKEAIVPKYKNRIKEAALFNRAEAFRYRLQEELESTEVASIPELLGRFREDLDNNAIIRHYQDMIFQALDEGVAPAAVS</sequence>
<accession>A0A4Q4RW05</accession>
<proteinExistence type="predicted"/>
<comment type="caution">
    <text evidence="1">The sequence shown here is derived from an EMBL/GenBank/DDBJ whole genome shotgun (WGS) entry which is preliminary data.</text>
</comment>